<organism evidence="1">
    <name type="scientific">Siphoviridae sp. ctxjx4</name>
    <dbReference type="NCBI Taxonomy" id="2826522"/>
    <lineage>
        <taxon>Viruses</taxon>
        <taxon>Duplodnaviria</taxon>
        <taxon>Heunggongvirae</taxon>
        <taxon>Uroviricota</taxon>
        <taxon>Caudoviricetes</taxon>
    </lineage>
</organism>
<evidence type="ECO:0000313" key="1">
    <source>
        <dbReference type="EMBL" id="DAD76365.1"/>
    </source>
</evidence>
<reference evidence="1" key="1">
    <citation type="journal article" date="2021" name="Proc. Natl. Acad. Sci. U.S.A.">
        <title>A Catalog of Tens of Thousands of Viruses from Human Metagenomes Reveals Hidden Associations with Chronic Diseases.</title>
        <authorList>
            <person name="Tisza M.J."/>
            <person name="Buck C.B."/>
        </authorList>
    </citation>
    <scope>NUCLEOTIDE SEQUENCE</scope>
    <source>
        <strain evidence="1">Ctxjx4</strain>
    </source>
</reference>
<proteinExistence type="predicted"/>
<sequence length="31" mass="3520">MLLTLKQNNFKTIRGRMSKGIRPFVKGDVNG</sequence>
<name>A0A8S5M235_9CAUD</name>
<accession>A0A8S5M235</accession>
<protein>
    <submittedName>
        <fullName evidence="1">Uncharacterized protein</fullName>
    </submittedName>
</protein>
<dbReference type="EMBL" id="BK014799">
    <property type="protein sequence ID" value="DAD76365.1"/>
    <property type="molecule type" value="Genomic_DNA"/>
</dbReference>